<evidence type="ECO:0000256" key="10">
    <source>
        <dbReference type="ARBA" id="ARBA00023180"/>
    </source>
</evidence>
<dbReference type="SUPFAM" id="SSF53822">
    <property type="entry name" value="Periplasmic binding protein-like I"/>
    <property type="match status" value="1"/>
</dbReference>
<dbReference type="InterPro" id="IPR001170">
    <property type="entry name" value="ANPR/GUC"/>
</dbReference>
<evidence type="ECO:0000256" key="9">
    <source>
        <dbReference type="ARBA" id="ARBA00023170"/>
    </source>
</evidence>
<dbReference type="Pfam" id="PF01094">
    <property type="entry name" value="ANF_receptor"/>
    <property type="match status" value="1"/>
</dbReference>
<keyword evidence="5" id="KW-0547">Nucleotide-binding</keyword>
<evidence type="ECO:0000256" key="2">
    <source>
        <dbReference type="ARBA" id="ARBA00012202"/>
    </source>
</evidence>
<dbReference type="PANTHER" id="PTHR11920">
    <property type="entry name" value="GUANYLYL CYCLASE"/>
    <property type="match status" value="1"/>
</dbReference>
<evidence type="ECO:0000259" key="15">
    <source>
        <dbReference type="PROSITE" id="PS50011"/>
    </source>
</evidence>
<dbReference type="Pfam" id="PF07714">
    <property type="entry name" value="PK_Tyr_Ser-Thr"/>
    <property type="match status" value="1"/>
</dbReference>
<gene>
    <name evidence="17" type="primary">LOC101863071</name>
</gene>
<keyword evidence="16" id="KW-1185">Reference proteome</keyword>
<keyword evidence="4" id="KW-0732">Signal</keyword>
<evidence type="ECO:0000256" key="14">
    <source>
        <dbReference type="SAM" id="Phobius"/>
    </source>
</evidence>
<dbReference type="PANTHER" id="PTHR11920:SF335">
    <property type="entry name" value="GUANYLATE CYCLASE"/>
    <property type="match status" value="1"/>
</dbReference>
<dbReference type="EC" id="4.6.1.2" evidence="2"/>
<evidence type="ECO:0000256" key="7">
    <source>
        <dbReference type="ARBA" id="ARBA00023134"/>
    </source>
</evidence>
<keyword evidence="11" id="KW-0456">Lyase</keyword>
<dbReference type="GeneID" id="101863071"/>
<name>A0ABM1A408_APLCA</name>
<dbReference type="InterPro" id="IPR011009">
    <property type="entry name" value="Kinase-like_dom_sf"/>
</dbReference>
<dbReference type="Gene3D" id="3.40.50.2300">
    <property type="match status" value="2"/>
</dbReference>
<evidence type="ECO:0000256" key="6">
    <source>
        <dbReference type="ARBA" id="ARBA00022989"/>
    </source>
</evidence>
<comment type="subcellular location">
    <subcellularLocation>
        <location evidence="1">Membrane</location>
        <topology evidence="1">Single-pass type I membrane protein</topology>
    </subcellularLocation>
</comment>
<proteinExistence type="predicted"/>
<dbReference type="PRINTS" id="PR00255">
    <property type="entry name" value="NATPEPTIDER"/>
</dbReference>
<dbReference type="InterPro" id="IPR050401">
    <property type="entry name" value="Cyclic_nucleotide_synthase"/>
</dbReference>
<keyword evidence="6 14" id="KW-1133">Transmembrane helix</keyword>
<keyword evidence="12" id="KW-0141">cGMP biosynthesis</keyword>
<dbReference type="Gene3D" id="1.10.510.10">
    <property type="entry name" value="Transferase(Phosphotransferase) domain 1"/>
    <property type="match status" value="1"/>
</dbReference>
<evidence type="ECO:0000256" key="1">
    <source>
        <dbReference type="ARBA" id="ARBA00004479"/>
    </source>
</evidence>
<keyword evidence="9 17" id="KW-0675">Receptor</keyword>
<evidence type="ECO:0000313" key="17">
    <source>
        <dbReference type="RefSeq" id="XP_012940370.1"/>
    </source>
</evidence>
<feature type="region of interest" description="Disordered" evidence="13">
    <location>
        <begin position="51"/>
        <end position="97"/>
    </location>
</feature>
<sequence length="922" mass="105178">MSTAFCAPKVWNYTLHYFTSGVSNSYKISEKYVLWICILTLLVPNGLNASPSSSSHSKSDSTSKHSTSKFPKNRTPTLFSSSLVRDPATYPNNNDNDRNFNNSYPFFFNFTDEDYSDDNLTTSEPKIFYEAPEEIILGYLTSLDKKKGALYIPWGHLISGAITYAVQKVNDDPDLLPNTTLKFVIGDTRGEEIESLHQTAEFINKKVHAIIGPQETCVHEARLAAAFNVPMISYYCTDAEVSNRELYPTFARTKPTDSQISASVVSILKLFKWNRVTFIHKQAEEYSITADTIYDLMLTHDITVTHRKTYTGPYFHAHQINPFVDIVRETRQETRIYVMLGDPYEFVGLMDHLQIVGLLDTGDYFVVGVTRDTYELEQPQEFLQGIFDHNVTNRSVLAFRHFLSVIHTPPLDPKYKYFKEIVDQYLEMPPFNLRNVYKNANGSRDIRPEAAYLYDAVLMYARVVHEIIQEGGNSRDGRGVIGRIQGRSYKSAYGYWCKINEQGDALGNFSVIVRKHIEGDEWGMYPVGTFRLPPKGELLPEFYFHKGESIRWINGAPPPDEPECGFRHEKCIPKKTYTSEIAGGVAGGVIFLVIIIAYIFYNNWRYEQELAGLLWKIDYHKDFTLTSNPYFNSNHNNKSSTSLNKSASQASLISVADIDIRQLFTHVSIYKGTVVAVRKVNKPHIELTRSVRKELKTARELRHDNINPFIGACVDPPHIAIVTGYCSKGSLQDILENEDIQLDSMFIASLVFDIIKGMIYLHGSELVSHGKLKSSNCVVDSRWVLKITDYGLHEFTAGETLSHGEYALYRSMLWKAPELLRNKHAPGRGSQEGDVYSFAIILFEIHSRNGPYGVCEFTPKEIVERVITRDEKGHPFRPRLSEISSTPKFITDVIKECWDEEPMRRPDFKALRNKLKPMQKGM</sequence>
<accession>A0ABM1A408</accession>
<organism evidence="16 17">
    <name type="scientific">Aplysia californica</name>
    <name type="common">California sea hare</name>
    <dbReference type="NCBI Taxonomy" id="6500"/>
    <lineage>
        <taxon>Eukaryota</taxon>
        <taxon>Metazoa</taxon>
        <taxon>Spiralia</taxon>
        <taxon>Lophotrochozoa</taxon>
        <taxon>Mollusca</taxon>
        <taxon>Gastropoda</taxon>
        <taxon>Heterobranchia</taxon>
        <taxon>Euthyneura</taxon>
        <taxon>Tectipleura</taxon>
        <taxon>Aplysiida</taxon>
        <taxon>Aplysioidea</taxon>
        <taxon>Aplysiidae</taxon>
        <taxon>Aplysia</taxon>
    </lineage>
</organism>
<keyword evidence="10" id="KW-0325">Glycoprotein</keyword>
<feature type="transmembrane region" description="Helical" evidence="14">
    <location>
        <begin position="581"/>
        <end position="601"/>
    </location>
</feature>
<reference evidence="17" key="1">
    <citation type="submission" date="2025-08" db="UniProtKB">
        <authorList>
            <consortium name="RefSeq"/>
        </authorList>
    </citation>
    <scope>IDENTIFICATION</scope>
</reference>
<evidence type="ECO:0000256" key="4">
    <source>
        <dbReference type="ARBA" id="ARBA00022729"/>
    </source>
</evidence>
<dbReference type="PROSITE" id="PS50011">
    <property type="entry name" value="PROTEIN_KINASE_DOM"/>
    <property type="match status" value="1"/>
</dbReference>
<evidence type="ECO:0000256" key="5">
    <source>
        <dbReference type="ARBA" id="ARBA00022741"/>
    </source>
</evidence>
<evidence type="ECO:0000256" key="8">
    <source>
        <dbReference type="ARBA" id="ARBA00023136"/>
    </source>
</evidence>
<dbReference type="CDD" id="cd06370">
    <property type="entry name" value="PBP1_SAP_GC-like"/>
    <property type="match status" value="1"/>
</dbReference>
<keyword evidence="7" id="KW-0342">GTP-binding</keyword>
<dbReference type="InterPro" id="IPR028082">
    <property type="entry name" value="Peripla_BP_I"/>
</dbReference>
<keyword evidence="8 14" id="KW-0472">Membrane</keyword>
<dbReference type="SUPFAM" id="SSF56112">
    <property type="entry name" value="Protein kinase-like (PK-like)"/>
    <property type="match status" value="1"/>
</dbReference>
<protein>
    <recommendedName>
        <fullName evidence="2">guanylate cyclase</fullName>
        <ecNumber evidence="2">4.6.1.2</ecNumber>
    </recommendedName>
</protein>
<feature type="compositionally biased region" description="Polar residues" evidence="13">
    <location>
        <begin position="74"/>
        <end position="83"/>
    </location>
</feature>
<dbReference type="InterPro" id="IPR001245">
    <property type="entry name" value="Ser-Thr/Tyr_kinase_cat_dom"/>
</dbReference>
<dbReference type="InterPro" id="IPR001828">
    <property type="entry name" value="ANF_lig-bd_rcpt"/>
</dbReference>
<evidence type="ECO:0000256" key="11">
    <source>
        <dbReference type="ARBA" id="ARBA00023239"/>
    </source>
</evidence>
<evidence type="ECO:0000256" key="13">
    <source>
        <dbReference type="SAM" id="MobiDB-lite"/>
    </source>
</evidence>
<dbReference type="Proteomes" id="UP000694888">
    <property type="component" value="Unplaced"/>
</dbReference>
<feature type="domain" description="Protein kinase" evidence="15">
    <location>
        <begin position="641"/>
        <end position="919"/>
    </location>
</feature>
<dbReference type="InterPro" id="IPR000719">
    <property type="entry name" value="Prot_kinase_dom"/>
</dbReference>
<evidence type="ECO:0000256" key="12">
    <source>
        <dbReference type="ARBA" id="ARBA00023293"/>
    </source>
</evidence>
<evidence type="ECO:0000256" key="3">
    <source>
        <dbReference type="ARBA" id="ARBA00022692"/>
    </source>
</evidence>
<keyword evidence="3 14" id="KW-0812">Transmembrane</keyword>
<evidence type="ECO:0000313" key="16">
    <source>
        <dbReference type="Proteomes" id="UP000694888"/>
    </source>
</evidence>
<dbReference type="RefSeq" id="XP_012940370.1">
    <property type="nucleotide sequence ID" value="XM_013084916.2"/>
</dbReference>
<dbReference type="CDD" id="cd14042">
    <property type="entry name" value="PK_GC-A_B"/>
    <property type="match status" value="1"/>
</dbReference>